<dbReference type="OrthoDB" id="9803667at2"/>
<dbReference type="Gene3D" id="2.40.30.30">
    <property type="entry name" value="Riboflavin kinase-like"/>
    <property type="match status" value="1"/>
</dbReference>
<dbReference type="EC" id="2.7.7.2" evidence="15"/>
<keyword evidence="10 15" id="KW-0274">FAD</keyword>
<evidence type="ECO:0000256" key="6">
    <source>
        <dbReference type="ARBA" id="ARBA00022679"/>
    </source>
</evidence>
<dbReference type="GO" id="GO:0003919">
    <property type="term" value="F:FMN adenylyltransferase activity"/>
    <property type="evidence" value="ECO:0007669"/>
    <property type="project" value="UniProtKB-UniRule"/>
</dbReference>
<dbReference type="UniPathway" id="UPA00276">
    <property type="reaction ID" value="UER00406"/>
</dbReference>
<evidence type="ECO:0000313" key="17">
    <source>
        <dbReference type="EMBL" id="PRY23631.1"/>
    </source>
</evidence>
<dbReference type="GO" id="GO:0005524">
    <property type="term" value="F:ATP binding"/>
    <property type="evidence" value="ECO:0007669"/>
    <property type="project" value="UniProtKB-UniRule"/>
</dbReference>
<dbReference type="InterPro" id="IPR015864">
    <property type="entry name" value="FAD_synthase"/>
</dbReference>
<dbReference type="AlphaFoldDB" id="A0A2T0RR47"/>
<feature type="domain" description="Riboflavin kinase" evidence="16">
    <location>
        <begin position="185"/>
        <end position="312"/>
    </location>
</feature>
<comment type="pathway">
    <text evidence="3 15">Cofactor biosynthesis; FMN biosynthesis; FMN from riboflavin (ATP route): step 1/1.</text>
</comment>
<dbReference type="PANTHER" id="PTHR22749:SF6">
    <property type="entry name" value="RIBOFLAVIN KINASE"/>
    <property type="match status" value="1"/>
</dbReference>
<dbReference type="EC" id="2.7.1.26" evidence="15"/>
<dbReference type="PANTHER" id="PTHR22749">
    <property type="entry name" value="RIBOFLAVIN KINASE/FMN ADENYLYLTRANSFERASE"/>
    <property type="match status" value="1"/>
</dbReference>
<evidence type="ECO:0000256" key="1">
    <source>
        <dbReference type="ARBA" id="ARBA00002121"/>
    </source>
</evidence>
<dbReference type="UniPathway" id="UPA00277">
    <property type="reaction ID" value="UER00407"/>
</dbReference>
<keyword evidence="11 15" id="KW-0067">ATP-binding</keyword>
<dbReference type="Pfam" id="PF06574">
    <property type="entry name" value="FAD_syn"/>
    <property type="match status" value="1"/>
</dbReference>
<evidence type="ECO:0000256" key="15">
    <source>
        <dbReference type="PIRNR" id="PIRNR004491"/>
    </source>
</evidence>
<dbReference type="InterPro" id="IPR014729">
    <property type="entry name" value="Rossmann-like_a/b/a_fold"/>
</dbReference>
<dbReference type="NCBIfam" id="NF004160">
    <property type="entry name" value="PRK05627.1-3"/>
    <property type="match status" value="1"/>
</dbReference>
<dbReference type="InterPro" id="IPR023468">
    <property type="entry name" value="Riboflavin_kinase"/>
</dbReference>
<evidence type="ECO:0000256" key="3">
    <source>
        <dbReference type="ARBA" id="ARBA00005201"/>
    </source>
</evidence>
<dbReference type="PIRSF" id="PIRSF004491">
    <property type="entry name" value="FAD_Synth"/>
    <property type="match status" value="1"/>
</dbReference>
<dbReference type="InterPro" id="IPR023465">
    <property type="entry name" value="Riboflavin_kinase_dom_sf"/>
</dbReference>
<dbReference type="GO" id="GO:0006747">
    <property type="term" value="P:FAD biosynthetic process"/>
    <property type="evidence" value="ECO:0007669"/>
    <property type="project" value="UniProtKB-UniRule"/>
</dbReference>
<keyword evidence="7 15" id="KW-0548">Nucleotidyltransferase</keyword>
<evidence type="ECO:0000256" key="5">
    <source>
        <dbReference type="ARBA" id="ARBA00022643"/>
    </source>
</evidence>
<dbReference type="NCBIfam" id="TIGR00083">
    <property type="entry name" value="ribF"/>
    <property type="match status" value="1"/>
</dbReference>
<keyword evidence="5 15" id="KW-0288">FMN</keyword>
<evidence type="ECO:0000313" key="18">
    <source>
        <dbReference type="Proteomes" id="UP000239480"/>
    </source>
</evidence>
<keyword evidence="12" id="KW-0511">Multifunctional enzyme</keyword>
<dbReference type="SUPFAM" id="SSF52374">
    <property type="entry name" value="Nucleotidylyl transferase"/>
    <property type="match status" value="1"/>
</dbReference>
<evidence type="ECO:0000256" key="4">
    <source>
        <dbReference type="ARBA" id="ARBA00022630"/>
    </source>
</evidence>
<comment type="function">
    <text evidence="1">Catalyzes the phosphorylation of riboflavin to FMN followed by the adenylation of FMN to FAD.</text>
</comment>
<keyword evidence="6 15" id="KW-0808">Transferase</keyword>
<accession>A0A2T0RR47</accession>
<evidence type="ECO:0000256" key="2">
    <source>
        <dbReference type="ARBA" id="ARBA00004726"/>
    </source>
</evidence>
<dbReference type="SUPFAM" id="SSF82114">
    <property type="entry name" value="Riboflavin kinase-like"/>
    <property type="match status" value="1"/>
</dbReference>
<dbReference type="Gene3D" id="3.40.50.620">
    <property type="entry name" value="HUPs"/>
    <property type="match status" value="1"/>
</dbReference>
<evidence type="ECO:0000256" key="11">
    <source>
        <dbReference type="ARBA" id="ARBA00022840"/>
    </source>
</evidence>
<evidence type="ECO:0000256" key="12">
    <source>
        <dbReference type="ARBA" id="ARBA00023268"/>
    </source>
</evidence>
<dbReference type="EMBL" id="PVTD01000004">
    <property type="protein sequence ID" value="PRY23631.1"/>
    <property type="molecule type" value="Genomic_DNA"/>
</dbReference>
<keyword evidence="9 15" id="KW-0418">Kinase</keyword>
<sequence>MRRITSLSQVTDADRGAFAAIGNFDGVHKGHQAVLALTRQAAQVKGAPLAVLTFEPHPREVFQPDAPPFRLMNAEAKAHRLEKLGVDILYQLPFDTPLYALSDTAFCETVLTRGLGVAGVTVGADFCYGKGRTGNVDTLRTAGQLNGFDVQVAALLGLENGGERVSSTAIRVALRDGFPDKAAAMLGHWHRIDGPVIHGEKRGRTLGYPTANMDISGLHQPRHGVYAVLIEVVTGPHAGNYHGVASLGTRPMFGENTPNIETFLFDFDGDLYGDHLSVGLVEYLRPEQRFDGVDGLVAQMGADECRAREILSALPEGGFRGWAFGRNAHDVT</sequence>
<keyword evidence="8 15" id="KW-0547">Nucleotide-binding</keyword>
<dbReference type="FunFam" id="3.40.50.620:FF:000021">
    <property type="entry name" value="Riboflavin biosynthesis protein"/>
    <property type="match status" value="1"/>
</dbReference>
<comment type="similarity">
    <text evidence="15">Belongs to the ribF family.</text>
</comment>
<dbReference type="InterPro" id="IPR002606">
    <property type="entry name" value="Riboflavin_kinase_bac"/>
</dbReference>
<dbReference type="InterPro" id="IPR015865">
    <property type="entry name" value="Riboflavin_kinase_bac/euk"/>
</dbReference>
<dbReference type="Pfam" id="PF01687">
    <property type="entry name" value="Flavokinase"/>
    <property type="match status" value="1"/>
</dbReference>
<evidence type="ECO:0000256" key="7">
    <source>
        <dbReference type="ARBA" id="ARBA00022695"/>
    </source>
</evidence>
<name>A0A2T0RR47_9RHOB</name>
<evidence type="ECO:0000259" key="16">
    <source>
        <dbReference type="SMART" id="SM00904"/>
    </source>
</evidence>
<proteinExistence type="inferred from homology"/>
<dbReference type="Proteomes" id="UP000239480">
    <property type="component" value="Unassembled WGS sequence"/>
</dbReference>
<dbReference type="GO" id="GO:0009231">
    <property type="term" value="P:riboflavin biosynthetic process"/>
    <property type="evidence" value="ECO:0007669"/>
    <property type="project" value="InterPro"/>
</dbReference>
<dbReference type="SMART" id="SM00904">
    <property type="entry name" value="Flavokinase"/>
    <property type="match status" value="1"/>
</dbReference>
<comment type="pathway">
    <text evidence="2 15">Cofactor biosynthesis; FAD biosynthesis; FAD from FMN: step 1/1.</text>
</comment>
<keyword evidence="18" id="KW-1185">Reference proteome</keyword>
<dbReference type="CDD" id="cd02064">
    <property type="entry name" value="FAD_synthetase_N"/>
    <property type="match status" value="1"/>
</dbReference>
<dbReference type="RefSeq" id="WP_106205026.1">
    <property type="nucleotide sequence ID" value="NZ_PVTD01000004.1"/>
</dbReference>
<comment type="catalytic activity">
    <reaction evidence="14 15">
        <text>FMN + ATP + H(+) = FAD + diphosphate</text>
        <dbReference type="Rhea" id="RHEA:17237"/>
        <dbReference type="ChEBI" id="CHEBI:15378"/>
        <dbReference type="ChEBI" id="CHEBI:30616"/>
        <dbReference type="ChEBI" id="CHEBI:33019"/>
        <dbReference type="ChEBI" id="CHEBI:57692"/>
        <dbReference type="ChEBI" id="CHEBI:58210"/>
        <dbReference type="EC" id="2.7.7.2"/>
    </reaction>
</comment>
<organism evidence="17 18">
    <name type="scientific">Aliiruegeria haliotis</name>
    <dbReference type="NCBI Taxonomy" id="1280846"/>
    <lineage>
        <taxon>Bacteria</taxon>
        <taxon>Pseudomonadati</taxon>
        <taxon>Pseudomonadota</taxon>
        <taxon>Alphaproteobacteria</taxon>
        <taxon>Rhodobacterales</taxon>
        <taxon>Roseobacteraceae</taxon>
        <taxon>Aliiruegeria</taxon>
    </lineage>
</organism>
<dbReference type="GO" id="GO:0009398">
    <property type="term" value="P:FMN biosynthetic process"/>
    <property type="evidence" value="ECO:0007669"/>
    <property type="project" value="UniProtKB-UniRule"/>
</dbReference>
<keyword evidence="4 15" id="KW-0285">Flavoprotein</keyword>
<gene>
    <name evidence="17" type="ORF">CLV78_104122</name>
</gene>
<evidence type="ECO:0000256" key="14">
    <source>
        <dbReference type="ARBA" id="ARBA00049494"/>
    </source>
</evidence>
<evidence type="ECO:0000256" key="9">
    <source>
        <dbReference type="ARBA" id="ARBA00022777"/>
    </source>
</evidence>
<evidence type="ECO:0000256" key="10">
    <source>
        <dbReference type="ARBA" id="ARBA00022827"/>
    </source>
</evidence>
<protein>
    <recommendedName>
        <fullName evidence="15">Riboflavin biosynthesis protein</fullName>
    </recommendedName>
    <domain>
        <recommendedName>
            <fullName evidence="15">Riboflavin kinase</fullName>
            <ecNumber evidence="15">2.7.1.26</ecNumber>
        </recommendedName>
        <alternativeName>
            <fullName evidence="15">Flavokinase</fullName>
        </alternativeName>
    </domain>
    <domain>
        <recommendedName>
            <fullName evidence="15">FMN adenylyltransferase</fullName>
            <ecNumber evidence="15">2.7.7.2</ecNumber>
        </recommendedName>
        <alternativeName>
            <fullName evidence="15">FAD pyrophosphorylase</fullName>
        </alternativeName>
        <alternativeName>
            <fullName evidence="15">FAD synthase</fullName>
        </alternativeName>
    </domain>
</protein>
<evidence type="ECO:0000256" key="13">
    <source>
        <dbReference type="ARBA" id="ARBA00047880"/>
    </source>
</evidence>
<dbReference type="GO" id="GO:0008531">
    <property type="term" value="F:riboflavin kinase activity"/>
    <property type="evidence" value="ECO:0007669"/>
    <property type="project" value="UniProtKB-UniRule"/>
</dbReference>
<comment type="caution">
    <text evidence="17">The sequence shown here is derived from an EMBL/GenBank/DDBJ whole genome shotgun (WGS) entry which is preliminary data.</text>
</comment>
<comment type="catalytic activity">
    <reaction evidence="13 15">
        <text>riboflavin + ATP = FMN + ADP + H(+)</text>
        <dbReference type="Rhea" id="RHEA:14357"/>
        <dbReference type="ChEBI" id="CHEBI:15378"/>
        <dbReference type="ChEBI" id="CHEBI:30616"/>
        <dbReference type="ChEBI" id="CHEBI:57986"/>
        <dbReference type="ChEBI" id="CHEBI:58210"/>
        <dbReference type="ChEBI" id="CHEBI:456216"/>
        <dbReference type="EC" id="2.7.1.26"/>
    </reaction>
</comment>
<reference evidence="17 18" key="1">
    <citation type="submission" date="2018-03" db="EMBL/GenBank/DDBJ databases">
        <title>Genomic Encyclopedia of Archaeal and Bacterial Type Strains, Phase II (KMG-II): from individual species to whole genera.</title>
        <authorList>
            <person name="Goeker M."/>
        </authorList>
    </citation>
    <scope>NUCLEOTIDE SEQUENCE [LARGE SCALE GENOMIC DNA]</scope>
    <source>
        <strain evidence="17 18">DSM 29328</strain>
    </source>
</reference>
<evidence type="ECO:0000256" key="8">
    <source>
        <dbReference type="ARBA" id="ARBA00022741"/>
    </source>
</evidence>